<keyword evidence="7" id="KW-1185">Reference proteome</keyword>
<organism evidence="6 7">
    <name type="scientific">Oceanispirochaeta crateris</name>
    <dbReference type="NCBI Taxonomy" id="2518645"/>
    <lineage>
        <taxon>Bacteria</taxon>
        <taxon>Pseudomonadati</taxon>
        <taxon>Spirochaetota</taxon>
        <taxon>Spirochaetia</taxon>
        <taxon>Spirochaetales</taxon>
        <taxon>Spirochaetaceae</taxon>
        <taxon>Oceanispirochaeta</taxon>
    </lineage>
</organism>
<evidence type="ECO:0000259" key="4">
    <source>
        <dbReference type="Pfam" id="PF02878"/>
    </source>
</evidence>
<dbReference type="PANTHER" id="PTHR42946:SF1">
    <property type="entry name" value="PHOSPHOGLUCOMUTASE (ALPHA-D-GLUCOSE-1,6-BISPHOSPHATE-DEPENDENT)"/>
    <property type="match status" value="1"/>
</dbReference>
<evidence type="ECO:0000313" key="7">
    <source>
        <dbReference type="Proteomes" id="UP000324209"/>
    </source>
</evidence>
<dbReference type="InterPro" id="IPR050060">
    <property type="entry name" value="Phosphoglucosamine_mutase"/>
</dbReference>
<evidence type="ECO:0000259" key="5">
    <source>
        <dbReference type="Pfam" id="PF02880"/>
    </source>
</evidence>
<dbReference type="SUPFAM" id="SSF53738">
    <property type="entry name" value="Phosphoglucomutase, first 3 domains"/>
    <property type="match status" value="1"/>
</dbReference>
<dbReference type="RefSeq" id="WP_149486497.1">
    <property type="nucleotide sequence ID" value="NZ_CP036150.1"/>
</dbReference>
<gene>
    <name evidence="6" type="ORF">EXM22_10625</name>
</gene>
<dbReference type="Pfam" id="PF02878">
    <property type="entry name" value="PGM_PMM_I"/>
    <property type="match status" value="1"/>
</dbReference>
<dbReference type="Pfam" id="PF02880">
    <property type="entry name" value="PGM_PMM_III"/>
    <property type="match status" value="1"/>
</dbReference>
<dbReference type="InterPro" id="IPR016055">
    <property type="entry name" value="A-D-PHexomutase_a/b/a-I/II/III"/>
</dbReference>
<dbReference type="InterPro" id="IPR005844">
    <property type="entry name" value="A-D-PHexomutase_a/b/a-I"/>
</dbReference>
<feature type="domain" description="Alpha-D-phosphohexomutase alpha/beta/alpha" evidence="5">
    <location>
        <begin position="366"/>
        <end position="437"/>
    </location>
</feature>
<evidence type="ECO:0008006" key="8">
    <source>
        <dbReference type="Google" id="ProtNLM"/>
    </source>
</evidence>
<comment type="similarity">
    <text evidence="2">Belongs to the phosphohexose mutase family.</text>
</comment>
<dbReference type="InterPro" id="IPR005846">
    <property type="entry name" value="A-D-PHexomutase_a/b/a-III"/>
</dbReference>
<dbReference type="Proteomes" id="UP000324209">
    <property type="component" value="Chromosome"/>
</dbReference>
<feature type="domain" description="Alpha-D-phosphohexomutase alpha/beta/alpha" evidence="4">
    <location>
        <begin position="64"/>
        <end position="183"/>
    </location>
</feature>
<comment type="cofactor">
    <cofactor evidence="1">
        <name>Mg(2+)</name>
        <dbReference type="ChEBI" id="CHEBI:18420"/>
    </cofactor>
</comment>
<evidence type="ECO:0000256" key="1">
    <source>
        <dbReference type="ARBA" id="ARBA00001946"/>
    </source>
</evidence>
<reference evidence="6 7" key="1">
    <citation type="submission" date="2019-02" db="EMBL/GenBank/DDBJ databases">
        <title>Complete Genome Sequence and Methylome Analysis of free living Spirochaetas.</title>
        <authorList>
            <person name="Fomenkov A."/>
            <person name="Dubinina G."/>
            <person name="Leshcheva N."/>
            <person name="Mikheeva N."/>
            <person name="Grabovich M."/>
            <person name="Vincze T."/>
            <person name="Roberts R.J."/>
        </authorList>
    </citation>
    <scope>NUCLEOTIDE SEQUENCE [LARGE SCALE GENOMIC DNA]</scope>
    <source>
        <strain evidence="6 7">K2</strain>
    </source>
</reference>
<dbReference type="Gene3D" id="3.40.120.10">
    <property type="entry name" value="Alpha-D-Glucose-1,6-Bisphosphate, subunit A, domain 3"/>
    <property type="match status" value="3"/>
</dbReference>
<dbReference type="EMBL" id="CP036150">
    <property type="protein sequence ID" value="QEN08416.1"/>
    <property type="molecule type" value="Genomic_DNA"/>
</dbReference>
<name>A0A5C1QPC3_9SPIO</name>
<protein>
    <recommendedName>
        <fullName evidence="8">Phosphoglucomutase</fullName>
    </recommendedName>
</protein>
<evidence type="ECO:0000256" key="3">
    <source>
        <dbReference type="ARBA" id="ARBA00022553"/>
    </source>
</evidence>
<proteinExistence type="inferred from homology"/>
<dbReference type="PANTHER" id="PTHR42946">
    <property type="entry name" value="PHOSPHOHEXOSE MUTASE"/>
    <property type="match status" value="1"/>
</dbReference>
<dbReference type="GO" id="GO:0004615">
    <property type="term" value="F:phosphomannomutase activity"/>
    <property type="evidence" value="ECO:0007669"/>
    <property type="project" value="TreeGrafter"/>
</dbReference>
<dbReference type="OrthoDB" id="9806956at2"/>
<evidence type="ECO:0000256" key="2">
    <source>
        <dbReference type="ARBA" id="ARBA00010231"/>
    </source>
</evidence>
<keyword evidence="3" id="KW-0597">Phosphoprotein</keyword>
<dbReference type="GO" id="GO:0005975">
    <property type="term" value="P:carbohydrate metabolic process"/>
    <property type="evidence" value="ECO:0007669"/>
    <property type="project" value="InterPro"/>
</dbReference>
<sequence>MSVIVDKNTGFVLGDPACKPFDGSDVNMENLEKALATMILSASGWRKVFAFDGDEESRGEELTPSDKLLAAAMAEAYVDFLLPRGGRSTPVVVLGLDARFTGPALADVMIRVLISRGISLRYLFIAAAPELMSYTGKSADCDGFIYISASHNPIGHNGVKFGLTTGGVLSGAQATELIGIYQNLLKDRTALNLLVQRVNNVDPSKVEEVYSRVSHWKHESYESYKSFSRRVISGLENLAEQDMFFDALKKGISSSPVALVAELNGSARTLTVDKDFLEDLGIGVRLVNGVPRQIAHRIVPEGESLDQCRSVLEEEAALNPAFQLGYVPDNDGDRGNLVYCSPKEGKAHILEAQEVFALSVLSELAYLYWSEKMTEKTAVAINGPTSGRIEDIAEAFGCSVFRAEVGEANVVNLASSKREEGWQVRILGEGSNGGNITWPAAVRDPLNTLGALLKLLALRSSAGRAGLFEIWCHLSNQSNLYREDFDLKDVIDSLPVYTTTSAFEERAILKIRTMDHALLKEKYEEVFLKEWELKKNELYDRFGIVSWEEWNQEGTSSLQGMGRSFRSGGHTGGLTIRFLDSQGEVQGFIWMRGSGTEPVFRVLADWKGDNPDAESALLNWHKAMIAQADGACG</sequence>
<accession>A0A5C1QPC3</accession>
<dbReference type="KEGG" id="ock:EXM22_10625"/>
<evidence type="ECO:0000313" key="6">
    <source>
        <dbReference type="EMBL" id="QEN08416.1"/>
    </source>
</evidence>
<dbReference type="AlphaFoldDB" id="A0A5C1QPC3"/>